<reference evidence="3" key="2">
    <citation type="journal article" date="2019" name="Int. J. Syst. Evol. Microbiol.">
        <title>The Global Catalogue of Microorganisms (GCM) 10K type strain sequencing project: providing services to taxonomists for standard genome sequencing and annotation.</title>
        <authorList>
            <consortium name="The Broad Institute Genomics Platform"/>
            <consortium name="The Broad Institute Genome Sequencing Center for Infectious Disease"/>
            <person name="Wu L."/>
            <person name="Ma J."/>
        </authorList>
    </citation>
    <scope>NUCLEOTIDE SEQUENCE [LARGE SCALE GENOMIC DNA]</scope>
    <source>
        <strain evidence="3">JCM 19635</strain>
    </source>
</reference>
<keyword evidence="3" id="KW-1185">Reference proteome</keyword>
<reference evidence="2" key="1">
    <citation type="journal article" date="2014" name="Int. J. Syst. Evol. Microbiol.">
        <title>Complete genome of a new Firmicutes species belonging to the dominant human colonic microbiota ('Ruminococcus bicirculans') reveals two chromosomes and a selective capacity to utilize plant glucans.</title>
        <authorList>
            <consortium name="NISC Comparative Sequencing Program"/>
            <person name="Wegmann U."/>
            <person name="Louis P."/>
            <person name="Goesmann A."/>
            <person name="Henrissat B."/>
            <person name="Duncan S.H."/>
            <person name="Flint H.J."/>
        </authorList>
    </citation>
    <scope>NUCLEOTIDE SEQUENCE</scope>
    <source>
        <strain evidence="2">JCM 19635</strain>
    </source>
</reference>
<organism evidence="2 3">
    <name type="scientific">Hymenobacter humi</name>
    <dbReference type="NCBI Taxonomy" id="1411620"/>
    <lineage>
        <taxon>Bacteria</taxon>
        <taxon>Pseudomonadati</taxon>
        <taxon>Bacteroidota</taxon>
        <taxon>Cytophagia</taxon>
        <taxon>Cytophagales</taxon>
        <taxon>Hymenobacteraceae</taxon>
        <taxon>Hymenobacter</taxon>
    </lineage>
</organism>
<protein>
    <submittedName>
        <fullName evidence="2">Uncharacterized protein</fullName>
    </submittedName>
</protein>
<sequence length="76" mass="8036">MRTVSPAMPTTGTATIEVGKAFVPKVHIKADVLKMFTGPTTVRFATMNVVINGPDAVRIADNQAAGMFTIGHIHGE</sequence>
<gene>
    <name evidence="1" type="ORF">ACFQT0_26570</name>
    <name evidence="2" type="ORF">ACFQT0_27490</name>
</gene>
<evidence type="ECO:0000313" key="1">
    <source>
        <dbReference type="EMBL" id="MFC7670544.1"/>
    </source>
</evidence>
<evidence type="ECO:0000313" key="3">
    <source>
        <dbReference type="Proteomes" id="UP001596513"/>
    </source>
</evidence>
<proteinExistence type="predicted"/>
<reference evidence="2" key="3">
    <citation type="submission" date="2024-09" db="EMBL/GenBank/DDBJ databases">
        <authorList>
            <person name="Sun Q."/>
            <person name="Mori K."/>
        </authorList>
    </citation>
    <scope>NUCLEOTIDE SEQUENCE</scope>
    <source>
        <strain evidence="2">JCM 19635</strain>
    </source>
</reference>
<dbReference type="EMBL" id="JBHTEK010000003">
    <property type="protein sequence ID" value="MFC7670544.1"/>
    <property type="molecule type" value="Genomic_DNA"/>
</dbReference>
<name>A0ABW2UCZ6_9BACT</name>
<comment type="caution">
    <text evidence="2">The sequence shown here is derived from an EMBL/GenBank/DDBJ whole genome shotgun (WGS) entry which is preliminary data.</text>
</comment>
<dbReference type="EMBL" id="JBHTEK010000003">
    <property type="protein sequence ID" value="MFC7670707.1"/>
    <property type="molecule type" value="Genomic_DNA"/>
</dbReference>
<accession>A0ABW2UCZ6</accession>
<dbReference type="RefSeq" id="WP_380206257.1">
    <property type="nucleotide sequence ID" value="NZ_JBHTEK010000003.1"/>
</dbReference>
<dbReference type="Proteomes" id="UP001596513">
    <property type="component" value="Unassembled WGS sequence"/>
</dbReference>
<evidence type="ECO:0000313" key="2">
    <source>
        <dbReference type="EMBL" id="MFC7670707.1"/>
    </source>
</evidence>